<evidence type="ECO:0000256" key="3">
    <source>
        <dbReference type="ARBA" id="ARBA00018997"/>
    </source>
</evidence>
<evidence type="ECO:0000256" key="9">
    <source>
        <dbReference type="ARBA" id="ARBA00023136"/>
    </source>
</evidence>
<dbReference type="InterPro" id="IPR023596">
    <property type="entry name" value="Peptidase_PrsW_arch/bac"/>
</dbReference>
<comment type="similarity">
    <text evidence="2">Belongs to the protease PrsW family.</text>
</comment>
<keyword evidence="8 10" id="KW-1133">Transmembrane helix</keyword>
<name>A0ABQ3JZ71_9DEIO</name>
<evidence type="ECO:0000313" key="12">
    <source>
        <dbReference type="Proteomes" id="UP000632154"/>
    </source>
</evidence>
<feature type="transmembrane region" description="Helical" evidence="10">
    <location>
        <begin position="188"/>
        <end position="209"/>
    </location>
</feature>
<gene>
    <name evidence="11" type="ORF">GCM10017783_04920</name>
</gene>
<comment type="caution">
    <text evidence="11">The sequence shown here is derived from an EMBL/GenBank/DDBJ whole genome shotgun (WGS) entry which is preliminary data.</text>
</comment>
<evidence type="ECO:0000256" key="1">
    <source>
        <dbReference type="ARBA" id="ARBA00004651"/>
    </source>
</evidence>
<dbReference type="InterPro" id="IPR026898">
    <property type="entry name" value="PrsW"/>
</dbReference>
<protein>
    <recommendedName>
        <fullName evidence="3">Protease PrsW</fullName>
    </recommendedName>
</protein>
<comment type="subcellular location">
    <subcellularLocation>
        <location evidence="1">Cell membrane</location>
        <topology evidence="1">Multi-pass membrane protein</topology>
    </subcellularLocation>
</comment>
<evidence type="ECO:0000313" key="11">
    <source>
        <dbReference type="EMBL" id="GHF96015.1"/>
    </source>
</evidence>
<evidence type="ECO:0000256" key="4">
    <source>
        <dbReference type="ARBA" id="ARBA00022475"/>
    </source>
</evidence>
<evidence type="ECO:0000256" key="2">
    <source>
        <dbReference type="ARBA" id="ARBA00009165"/>
    </source>
</evidence>
<reference evidence="12" key="1">
    <citation type="journal article" date="2019" name="Int. J. Syst. Evol. Microbiol.">
        <title>The Global Catalogue of Microorganisms (GCM) 10K type strain sequencing project: providing services to taxonomists for standard genome sequencing and annotation.</title>
        <authorList>
            <consortium name="The Broad Institute Genomics Platform"/>
            <consortium name="The Broad Institute Genome Sequencing Center for Infectious Disease"/>
            <person name="Wu L."/>
            <person name="Ma J."/>
        </authorList>
    </citation>
    <scope>NUCLEOTIDE SEQUENCE [LARGE SCALE GENOMIC DNA]</scope>
    <source>
        <strain evidence="12">CGMCC 1.18439</strain>
    </source>
</reference>
<evidence type="ECO:0000256" key="7">
    <source>
        <dbReference type="ARBA" id="ARBA00022801"/>
    </source>
</evidence>
<feature type="transmembrane region" description="Helical" evidence="10">
    <location>
        <begin position="162"/>
        <end position="182"/>
    </location>
</feature>
<dbReference type="Proteomes" id="UP000632154">
    <property type="component" value="Unassembled WGS sequence"/>
</dbReference>
<organism evidence="11 12">
    <name type="scientific">Deinococcus piscis</name>
    <dbReference type="NCBI Taxonomy" id="394230"/>
    <lineage>
        <taxon>Bacteria</taxon>
        <taxon>Thermotogati</taxon>
        <taxon>Deinococcota</taxon>
        <taxon>Deinococci</taxon>
        <taxon>Deinococcales</taxon>
        <taxon>Deinococcaceae</taxon>
        <taxon>Deinococcus</taxon>
    </lineage>
</organism>
<feature type="transmembrane region" description="Helical" evidence="10">
    <location>
        <begin position="39"/>
        <end position="57"/>
    </location>
</feature>
<dbReference type="PANTHER" id="PTHR36844:SF1">
    <property type="entry name" value="PROTEASE PRSW"/>
    <property type="match status" value="1"/>
</dbReference>
<evidence type="ECO:0000256" key="5">
    <source>
        <dbReference type="ARBA" id="ARBA00022670"/>
    </source>
</evidence>
<keyword evidence="12" id="KW-1185">Reference proteome</keyword>
<keyword evidence="9 10" id="KW-0472">Membrane</keyword>
<keyword evidence="4" id="KW-1003">Cell membrane</keyword>
<feature type="transmembrane region" description="Helical" evidence="10">
    <location>
        <begin position="6"/>
        <end position="27"/>
    </location>
</feature>
<sequence>MSMQLFSQLWSTFSLCSLLTAAWLWFFIRHDRHPEPLWLLARTFGWGVFAWLVSATFEASFEQWWSWPLLLTLLAAITEEGFKMLATSTALAEEAFDEPMDGLVYAVTAALGFAYAENLTYALGFGTGVAAWHMLVTTLAHALFSAPQGYALGKHYLFRRSWWRSQGLLLSIFLHFAFNTLLLDEAGWMQVLFLLLLLALMAVMAQRYYRRFRDYARPI</sequence>
<dbReference type="EMBL" id="BNAL01000003">
    <property type="protein sequence ID" value="GHF96015.1"/>
    <property type="molecule type" value="Genomic_DNA"/>
</dbReference>
<keyword evidence="7" id="KW-0378">Hydrolase</keyword>
<evidence type="ECO:0000256" key="8">
    <source>
        <dbReference type="ARBA" id="ARBA00022989"/>
    </source>
</evidence>
<keyword evidence="5" id="KW-0645">Protease</keyword>
<dbReference type="PANTHER" id="PTHR36844">
    <property type="entry name" value="PROTEASE PRSW"/>
    <property type="match status" value="1"/>
</dbReference>
<evidence type="ECO:0000256" key="6">
    <source>
        <dbReference type="ARBA" id="ARBA00022692"/>
    </source>
</evidence>
<feature type="transmembrane region" description="Helical" evidence="10">
    <location>
        <begin position="130"/>
        <end position="150"/>
    </location>
</feature>
<accession>A0ABQ3JZ71</accession>
<proteinExistence type="inferred from homology"/>
<evidence type="ECO:0000256" key="10">
    <source>
        <dbReference type="SAM" id="Phobius"/>
    </source>
</evidence>
<keyword evidence="6 10" id="KW-0812">Transmembrane</keyword>
<dbReference type="Pfam" id="PF13367">
    <property type="entry name" value="PrsW-protease"/>
    <property type="match status" value="1"/>
</dbReference>
<dbReference type="PIRSF" id="PIRSF016933">
    <property type="entry name" value="PrsW"/>
    <property type="match status" value="1"/>
</dbReference>